<accession>A0AA41ZA59</accession>
<feature type="transmembrane region" description="Helical" evidence="1">
    <location>
        <begin position="57"/>
        <end position="81"/>
    </location>
</feature>
<keyword evidence="3" id="KW-1185">Reference proteome</keyword>
<feature type="transmembrane region" description="Helical" evidence="1">
    <location>
        <begin position="31"/>
        <end position="51"/>
    </location>
</feature>
<name>A0AA41ZA59_9SPHN</name>
<evidence type="ECO:0000313" key="2">
    <source>
        <dbReference type="EMBL" id="MCW6535426.1"/>
    </source>
</evidence>
<gene>
    <name evidence="2" type="ORF">NEE01_11595</name>
</gene>
<evidence type="ECO:0000313" key="3">
    <source>
        <dbReference type="Proteomes" id="UP001165565"/>
    </source>
</evidence>
<feature type="transmembrane region" description="Helical" evidence="1">
    <location>
        <begin position="101"/>
        <end position="119"/>
    </location>
</feature>
<keyword evidence="1" id="KW-1133">Transmembrane helix</keyword>
<protein>
    <submittedName>
        <fullName evidence="2">Uncharacterized protein</fullName>
    </submittedName>
</protein>
<keyword evidence="1" id="KW-0472">Membrane</keyword>
<dbReference type="AlphaFoldDB" id="A0AA41ZA59"/>
<dbReference type="RefSeq" id="WP_265269036.1">
    <property type="nucleotide sequence ID" value="NZ_JANFAV010000007.1"/>
</dbReference>
<proteinExistence type="predicted"/>
<evidence type="ECO:0000256" key="1">
    <source>
        <dbReference type="SAM" id="Phobius"/>
    </source>
</evidence>
<reference evidence="2" key="1">
    <citation type="submission" date="2022-06" db="EMBL/GenBank/DDBJ databases">
        <title>Sphingomonas sp. nov. isolated from rhizosphere soil of tomato.</title>
        <authorList>
            <person name="Dong H."/>
            <person name="Gao R."/>
        </authorList>
    </citation>
    <scope>NUCLEOTIDE SEQUENCE</scope>
    <source>
        <strain evidence="2">MMSM24</strain>
    </source>
</reference>
<feature type="transmembrane region" description="Helical" evidence="1">
    <location>
        <begin position="125"/>
        <end position="143"/>
    </location>
</feature>
<dbReference type="Proteomes" id="UP001165565">
    <property type="component" value="Unassembled WGS sequence"/>
</dbReference>
<keyword evidence="1" id="KW-0812">Transmembrane</keyword>
<dbReference type="EMBL" id="JANFAV010000007">
    <property type="protein sequence ID" value="MCW6535426.1"/>
    <property type="molecule type" value="Genomic_DNA"/>
</dbReference>
<sequence>MTDLERAMADIAFIQQRLAASTRFDGLTPQAVAGTGLLALAAAFVQAHWPVPFAGTAFAYIAVWSIVALIAVGLIGGEALIRARRLHGSMADMLIASTLRLLLPFMVAGGALALIVLRFAPQSAWMLPGLWQMLIALAGFCSVSTLPRAIVWAAGWYFASAVVTLIVGAQTQSLDPWMMGVPFGIGQIAVAAVLHRATRETI</sequence>
<feature type="transmembrane region" description="Helical" evidence="1">
    <location>
        <begin position="177"/>
        <end position="194"/>
    </location>
</feature>
<comment type="caution">
    <text evidence="2">The sequence shown here is derived from an EMBL/GenBank/DDBJ whole genome shotgun (WGS) entry which is preliminary data.</text>
</comment>
<feature type="transmembrane region" description="Helical" evidence="1">
    <location>
        <begin position="150"/>
        <end position="171"/>
    </location>
</feature>
<organism evidence="2 3">
    <name type="scientific">Sphingomonas lycopersici</name>
    <dbReference type="NCBI Taxonomy" id="2951807"/>
    <lineage>
        <taxon>Bacteria</taxon>
        <taxon>Pseudomonadati</taxon>
        <taxon>Pseudomonadota</taxon>
        <taxon>Alphaproteobacteria</taxon>
        <taxon>Sphingomonadales</taxon>
        <taxon>Sphingomonadaceae</taxon>
        <taxon>Sphingomonas</taxon>
    </lineage>
</organism>